<evidence type="ECO:0000259" key="3">
    <source>
        <dbReference type="PROSITE" id="PS50110"/>
    </source>
</evidence>
<dbReference type="PANTHER" id="PTHR43228">
    <property type="entry name" value="TWO-COMPONENT RESPONSE REGULATOR"/>
    <property type="match status" value="1"/>
</dbReference>
<protein>
    <submittedName>
        <fullName evidence="4">Response regulator</fullName>
    </submittedName>
</protein>
<comment type="caution">
    <text evidence="1">Lacks conserved residue(s) required for the propagation of feature annotation.</text>
</comment>
<dbReference type="InterPro" id="IPR011990">
    <property type="entry name" value="TPR-like_helical_dom_sf"/>
</dbReference>
<evidence type="ECO:0000313" key="5">
    <source>
        <dbReference type="Proteomes" id="UP000244441"/>
    </source>
</evidence>
<dbReference type="InterPro" id="IPR011006">
    <property type="entry name" value="CheY-like_superfamily"/>
</dbReference>
<dbReference type="PROSITE" id="PS50110">
    <property type="entry name" value="RESPONSE_REGULATORY"/>
    <property type="match status" value="1"/>
</dbReference>
<name>A0A2S0VTR7_9ALTE</name>
<dbReference type="Gene3D" id="1.25.40.10">
    <property type="entry name" value="Tetratricopeptide repeat domain"/>
    <property type="match status" value="2"/>
</dbReference>
<keyword evidence="5" id="KW-1185">Reference proteome</keyword>
<dbReference type="SMART" id="SM00448">
    <property type="entry name" value="REC"/>
    <property type="match status" value="1"/>
</dbReference>
<dbReference type="CDD" id="cd17589">
    <property type="entry name" value="REC_TPR"/>
    <property type="match status" value="1"/>
</dbReference>
<feature type="repeat" description="TPR" evidence="2">
    <location>
        <begin position="235"/>
        <end position="268"/>
    </location>
</feature>
<dbReference type="SMART" id="SM00028">
    <property type="entry name" value="TPR"/>
    <property type="match status" value="3"/>
</dbReference>
<evidence type="ECO:0000313" key="4">
    <source>
        <dbReference type="EMBL" id="AWB67572.1"/>
    </source>
</evidence>
<evidence type="ECO:0000256" key="2">
    <source>
        <dbReference type="PROSITE-ProRule" id="PRU00339"/>
    </source>
</evidence>
<dbReference type="OrthoDB" id="7298659at2"/>
<dbReference type="SUPFAM" id="SSF48452">
    <property type="entry name" value="TPR-like"/>
    <property type="match status" value="1"/>
</dbReference>
<reference evidence="4 5" key="1">
    <citation type="submission" date="2018-01" db="EMBL/GenBank/DDBJ databases">
        <title>Genome sequence of a Cantenovulum-like bacteria.</title>
        <authorList>
            <person name="Tan W.R."/>
            <person name="Lau N.-S."/>
            <person name="Go F."/>
            <person name="Amirul A.-A.A."/>
        </authorList>
    </citation>
    <scope>NUCLEOTIDE SEQUENCE [LARGE SCALE GENOMIC DNA]</scope>
    <source>
        <strain evidence="4 5">CCB-QB4</strain>
    </source>
</reference>
<dbReference type="Pfam" id="PF00072">
    <property type="entry name" value="Response_reg"/>
    <property type="match status" value="1"/>
</dbReference>
<organism evidence="4 5">
    <name type="scientific">Saccharobesus litoralis</name>
    <dbReference type="NCBI Taxonomy" id="2172099"/>
    <lineage>
        <taxon>Bacteria</taxon>
        <taxon>Pseudomonadati</taxon>
        <taxon>Pseudomonadota</taxon>
        <taxon>Gammaproteobacteria</taxon>
        <taxon>Alteromonadales</taxon>
        <taxon>Alteromonadaceae</taxon>
        <taxon>Saccharobesus</taxon>
    </lineage>
</organism>
<feature type="domain" description="Response regulatory" evidence="3">
    <location>
        <begin position="10"/>
        <end position="129"/>
    </location>
</feature>
<dbReference type="Gene3D" id="3.40.50.2300">
    <property type="match status" value="1"/>
</dbReference>
<dbReference type="GO" id="GO:0000160">
    <property type="term" value="P:phosphorelay signal transduction system"/>
    <property type="evidence" value="ECO:0007669"/>
    <property type="project" value="InterPro"/>
</dbReference>
<dbReference type="SUPFAM" id="SSF52172">
    <property type="entry name" value="CheY-like"/>
    <property type="match status" value="1"/>
</dbReference>
<evidence type="ECO:0000256" key="1">
    <source>
        <dbReference type="PROSITE-ProRule" id="PRU00169"/>
    </source>
</evidence>
<sequence>MRMDLINSAEILIIDDQALAQNFLKKSLESLGYKHIKIAESAKHALQLCQEQNFSIILCSFNLSRDRDGFHLFEEMKVKGYIRPTTTFIFVSAETSPALVNSVVELQPDDFLVKPFTAKELKIRLERVLSRKDKLKSVYRAIESKKYNKAIQLIDNHLENPKLAKLAPFLVRIKGDTLLAMEAYEEAERYYHSILEKYRFAWAQVGLVKALLALDKNETAEAILTRLVERPESRLAALDLLGQFHLHNDDFEKAYADFNQAAELSPRNIDRHKNVLNLARLIHDHNAQFETAKNIAKYGKRSIHDSPDLYLTVARAGVDYALTLSEEESAPILRQSEKYIEEIKKEFPNAKLAKEKINVTKARIHYLKNEQAQAQQLIQSALYGNSQSQNIEDDIDKAKAFHELGHKDAALELLENIGETNFGNEVSQKVMEQYLKQEAQERRDIPFSPRELNNMAVGFYSKNQLEPAIQTFSDALRLMPKNVRIALNFLQVLVDQKKRQGLKAHHQPMFDKCMILLSTEKMDDKQQRRFEILRSKANNEGSEFDTINEKI</sequence>
<dbReference type="InterPro" id="IPR019734">
    <property type="entry name" value="TPR_rpt"/>
</dbReference>
<dbReference type="InterPro" id="IPR052048">
    <property type="entry name" value="ST_Response_Regulator"/>
</dbReference>
<accession>A0A2S0VTR7</accession>
<dbReference type="InterPro" id="IPR001789">
    <property type="entry name" value="Sig_transdc_resp-reg_receiver"/>
</dbReference>
<dbReference type="PROSITE" id="PS50005">
    <property type="entry name" value="TPR"/>
    <property type="match status" value="2"/>
</dbReference>
<feature type="repeat" description="TPR" evidence="2">
    <location>
        <begin position="449"/>
        <end position="482"/>
    </location>
</feature>
<dbReference type="KEGG" id="cate:C2869_14480"/>
<gene>
    <name evidence="4" type="ORF">C2869_14480</name>
</gene>
<dbReference type="Proteomes" id="UP000244441">
    <property type="component" value="Chromosome"/>
</dbReference>
<dbReference type="EMBL" id="CP026604">
    <property type="protein sequence ID" value="AWB67572.1"/>
    <property type="molecule type" value="Genomic_DNA"/>
</dbReference>
<dbReference type="PANTHER" id="PTHR43228:SF1">
    <property type="entry name" value="TWO-COMPONENT RESPONSE REGULATOR ARR22"/>
    <property type="match status" value="1"/>
</dbReference>
<keyword evidence="2" id="KW-0802">TPR repeat</keyword>
<dbReference type="AlphaFoldDB" id="A0A2S0VTR7"/>
<proteinExistence type="predicted"/>